<sequence>MTRKFTGGMSEEIYQHLFDMILSLEIKPGDRVPEAEIAKRFGVSRTPVRDALRDLASEGILNIYPNRYVEVASYDEQRVREIGLTKIVLDRFAIKAAAYFGSRAEYDGLYVYAQNCLDAAKNHDMANRIKADSDFHYELCRLGKNGTLMKMEKTMLLQSEFLQAARYLEADDPDCQYQVHIGVIEALKDGNVEEGLKLITEPTIKFYELENVPPSIYL</sequence>
<comment type="caution">
    <text evidence="5">The sequence shown here is derived from an EMBL/GenBank/DDBJ whole genome shotgun (WGS) entry which is preliminary data.</text>
</comment>
<feature type="domain" description="HTH gntR-type" evidence="4">
    <location>
        <begin position="7"/>
        <end position="74"/>
    </location>
</feature>
<keyword evidence="2" id="KW-0238">DNA-binding</keyword>
<evidence type="ECO:0000313" key="5">
    <source>
        <dbReference type="EMBL" id="MBU3876493.1"/>
    </source>
</evidence>
<keyword evidence="1" id="KW-0805">Transcription regulation</keyword>
<evidence type="ECO:0000256" key="3">
    <source>
        <dbReference type="ARBA" id="ARBA00023163"/>
    </source>
</evidence>
<protein>
    <submittedName>
        <fullName evidence="5">GntR family transcriptional regulator</fullName>
    </submittedName>
</protein>
<keyword evidence="3" id="KW-0804">Transcription</keyword>
<dbReference type="Pfam" id="PF07729">
    <property type="entry name" value="FCD"/>
    <property type="match status" value="1"/>
</dbReference>
<proteinExistence type="predicted"/>
<evidence type="ECO:0000313" key="6">
    <source>
        <dbReference type="Proteomes" id="UP000723714"/>
    </source>
</evidence>
<dbReference type="CDD" id="cd07377">
    <property type="entry name" value="WHTH_GntR"/>
    <property type="match status" value="1"/>
</dbReference>
<gene>
    <name evidence="5" type="ORF">HGO97_011790</name>
</gene>
<dbReference type="RefSeq" id="WP_216241887.1">
    <property type="nucleotide sequence ID" value="NZ_JABACJ020000010.1"/>
</dbReference>
<dbReference type="InterPro" id="IPR000524">
    <property type="entry name" value="Tscrpt_reg_HTH_GntR"/>
</dbReference>
<dbReference type="EMBL" id="JABACJ020000010">
    <property type="protein sequence ID" value="MBU3876493.1"/>
    <property type="molecule type" value="Genomic_DNA"/>
</dbReference>
<evidence type="ECO:0000256" key="2">
    <source>
        <dbReference type="ARBA" id="ARBA00023125"/>
    </source>
</evidence>
<evidence type="ECO:0000256" key="1">
    <source>
        <dbReference type="ARBA" id="ARBA00023015"/>
    </source>
</evidence>
<dbReference type="Proteomes" id="UP000723714">
    <property type="component" value="Unassembled WGS sequence"/>
</dbReference>
<dbReference type="Pfam" id="PF00392">
    <property type="entry name" value="GntR"/>
    <property type="match status" value="1"/>
</dbReference>
<dbReference type="SMART" id="SM00345">
    <property type="entry name" value="HTH_GNTR"/>
    <property type="match status" value="1"/>
</dbReference>
<name>A0ABS6D4G6_9FIRM</name>
<dbReference type="PROSITE" id="PS50949">
    <property type="entry name" value="HTH_GNTR"/>
    <property type="match status" value="1"/>
</dbReference>
<dbReference type="PANTHER" id="PTHR43537:SF45">
    <property type="entry name" value="GNTR FAMILY REGULATORY PROTEIN"/>
    <property type="match status" value="1"/>
</dbReference>
<accession>A0ABS6D4G6</accession>
<reference evidence="5 6" key="1">
    <citation type="submission" date="2021-06" db="EMBL/GenBank/DDBJ databases">
        <title>Faecalicatena sp. nov. isolated from porcine feces.</title>
        <authorList>
            <person name="Oh B.S."/>
            <person name="Lee J.H."/>
        </authorList>
    </citation>
    <scope>NUCLEOTIDE SEQUENCE [LARGE SCALE GENOMIC DNA]</scope>
    <source>
        <strain evidence="5 6">AGMB00832</strain>
    </source>
</reference>
<organism evidence="5 6">
    <name type="scientific">Faecalicatena faecalis</name>
    <dbReference type="NCBI Taxonomy" id="2726362"/>
    <lineage>
        <taxon>Bacteria</taxon>
        <taxon>Bacillati</taxon>
        <taxon>Bacillota</taxon>
        <taxon>Clostridia</taxon>
        <taxon>Lachnospirales</taxon>
        <taxon>Lachnospiraceae</taxon>
        <taxon>Faecalicatena</taxon>
    </lineage>
</organism>
<keyword evidence="6" id="KW-1185">Reference proteome</keyword>
<evidence type="ECO:0000259" key="4">
    <source>
        <dbReference type="PROSITE" id="PS50949"/>
    </source>
</evidence>
<dbReference type="PANTHER" id="PTHR43537">
    <property type="entry name" value="TRANSCRIPTIONAL REGULATOR, GNTR FAMILY"/>
    <property type="match status" value="1"/>
</dbReference>
<dbReference type="InterPro" id="IPR011711">
    <property type="entry name" value="GntR_C"/>
</dbReference>